<dbReference type="VEuPathDB" id="TriTrypDB:BCY84_10869"/>
<evidence type="ECO:0000313" key="5">
    <source>
        <dbReference type="Proteomes" id="UP000246121"/>
    </source>
</evidence>
<dbReference type="VEuPathDB" id="TriTrypDB:ECC02_001961"/>
<dbReference type="EMBL" id="PRFA01000192">
    <property type="protein sequence ID" value="PWU84950.1"/>
    <property type="molecule type" value="Genomic_DNA"/>
</dbReference>
<feature type="transmembrane region" description="Helical" evidence="2">
    <location>
        <begin position="484"/>
        <end position="506"/>
    </location>
</feature>
<dbReference type="VEuPathDB" id="TriTrypDB:C3747_40g72"/>
<evidence type="ECO:0000256" key="2">
    <source>
        <dbReference type="SAM" id="Phobius"/>
    </source>
</evidence>
<dbReference type="AlphaFoldDB" id="A0A2V2ULK7"/>
<dbReference type="VEuPathDB" id="TriTrypDB:TCSYLVIO_004911"/>
<keyword evidence="2" id="KW-0472">Membrane</keyword>
<dbReference type="VEuPathDB" id="TriTrypDB:TcG_05243"/>
<reference evidence="4 5" key="1">
    <citation type="journal article" date="2018" name="Microb. Genom.">
        <title>Expanding an expanded genome: long-read sequencing of Trypanosoma cruzi.</title>
        <authorList>
            <person name="Berna L."/>
            <person name="Rodriguez M."/>
            <person name="Chiribao M.L."/>
            <person name="Parodi-Talice A."/>
            <person name="Pita S."/>
            <person name="Rijo G."/>
            <person name="Alvarez-Valin F."/>
            <person name="Robello C."/>
        </authorList>
    </citation>
    <scope>NUCLEOTIDE SEQUENCE [LARGE SCALE GENOMIC DNA]</scope>
    <source>
        <strain evidence="4 5">Dm28c</strain>
    </source>
</reference>
<dbReference type="VEuPathDB" id="TriTrypDB:Tc_MARK_3657"/>
<keyword evidence="2" id="KW-0812">Transmembrane</keyword>
<accession>A0A2V2ULK7</accession>
<keyword evidence="2" id="KW-1133">Transmembrane helix</keyword>
<name>A0A2V2ULK7_TRYCR</name>
<organism evidence="4 5">
    <name type="scientific">Trypanosoma cruzi</name>
    <dbReference type="NCBI Taxonomy" id="5693"/>
    <lineage>
        <taxon>Eukaryota</taxon>
        <taxon>Discoba</taxon>
        <taxon>Euglenozoa</taxon>
        <taxon>Kinetoplastea</taxon>
        <taxon>Metakinetoplastina</taxon>
        <taxon>Trypanosomatida</taxon>
        <taxon>Trypanosomatidae</taxon>
        <taxon>Trypanosoma</taxon>
        <taxon>Schizotrypanum</taxon>
    </lineage>
</organism>
<feature type="chain" id="PRO_5016079697" evidence="3">
    <location>
        <begin position="28"/>
        <end position="558"/>
    </location>
</feature>
<proteinExistence type="predicted"/>
<dbReference type="VEuPathDB" id="TriTrypDB:TCDM_04890"/>
<comment type="caution">
    <text evidence="4">The sequence shown here is derived from an EMBL/GenBank/DDBJ whole genome shotgun (WGS) entry which is preliminary data.</text>
</comment>
<evidence type="ECO:0000256" key="3">
    <source>
        <dbReference type="SAM" id="SignalP"/>
    </source>
</evidence>
<dbReference type="Proteomes" id="UP000246121">
    <property type="component" value="Unassembled WGS sequence"/>
</dbReference>
<feature type="signal peptide" evidence="3">
    <location>
        <begin position="1"/>
        <end position="27"/>
    </location>
</feature>
<evidence type="ECO:0000313" key="4">
    <source>
        <dbReference type="EMBL" id="PWU84950.1"/>
    </source>
</evidence>
<feature type="region of interest" description="Disordered" evidence="1">
    <location>
        <begin position="535"/>
        <end position="558"/>
    </location>
</feature>
<dbReference type="VEuPathDB" id="TriTrypDB:TcCL_NonESM13451"/>
<dbReference type="VEuPathDB" id="TriTrypDB:TcBrA4_0016260"/>
<gene>
    <name evidence="4" type="ORF">C4B63_192g25</name>
</gene>
<keyword evidence="3" id="KW-0732">Signal</keyword>
<sequence>MKLTALFQRLLFLVAISGSALLHGVSARASSESELLCSPLEIEPYQKSFCVINVRDSQQEPTMAFELEEFLVTPQSSVPQADLKLSPLQRGVDVTTLAFDVSASEGTSITVNVMYISGNQSFPIRNSGVVVSVFNWPAVRIGPISCNVPSSGLVLRGTTTCGAALYDASNRPAAVHQSDVTFLEEKDLGFFKFISGMRKLVFNFTAASFPSMTAAYFTLLLTLKGSKDVYSTNFPLLYPDLFPAASFSTLSCYNETTPIVCTLRALDEAGPVRINMDYFRIAFDMLDNNVERGKWVDNTKAFDVYSRALPQEDTVILSWKLKVNNFINTERLHVYIVSSTSGNGGKRVEEVRGSPFLFVSGVMPHAAYVSLRGCRVSSITSGNRTQCFIDLHNGVTGDVRYFNLSSTLGAVFENITYLPKGPIYKTPVVSFVYVAPVLKTRSEDFITLIVGGQTAFRTPFHMNVFPRRSSEKKEDSETVRGSNALVIGVGLAFFGVIIGTGSFIALRSILRLNRARQLRAMQKVQMVEVEEEAECSATGKVGIEPVPQPHHPQESESD</sequence>
<dbReference type="VEuPathDB" id="TriTrypDB:TcCLB.509647.26"/>
<dbReference type="VEuPathDB" id="TriTrypDB:C4B63_192g25"/>
<protein>
    <submittedName>
        <fullName evidence="4">Uncharacterized protein</fullName>
    </submittedName>
</protein>
<evidence type="ECO:0000256" key="1">
    <source>
        <dbReference type="SAM" id="MobiDB-lite"/>
    </source>
</evidence>